<dbReference type="EMBL" id="JAKJXP020000001">
    <property type="protein sequence ID" value="KAK7757814.1"/>
    <property type="molecule type" value="Genomic_DNA"/>
</dbReference>
<evidence type="ECO:0000313" key="4">
    <source>
        <dbReference type="Proteomes" id="UP001320420"/>
    </source>
</evidence>
<evidence type="ECO:0000256" key="1">
    <source>
        <dbReference type="ARBA" id="ARBA00004123"/>
    </source>
</evidence>
<dbReference type="Pfam" id="PF11951">
    <property type="entry name" value="Fungal_trans_2"/>
    <property type="match status" value="1"/>
</dbReference>
<name>A0AAN9VAY3_9PEZI</name>
<reference evidence="3 4" key="1">
    <citation type="submission" date="2024-02" db="EMBL/GenBank/DDBJ databases">
        <title>De novo assembly and annotation of 12 fungi associated with fruit tree decline syndrome in Ontario, Canada.</title>
        <authorList>
            <person name="Sulman M."/>
            <person name="Ellouze W."/>
            <person name="Ilyukhin E."/>
        </authorList>
    </citation>
    <scope>NUCLEOTIDE SEQUENCE [LARGE SCALE GENOMIC DNA]</scope>
    <source>
        <strain evidence="3 4">M11/M66-122</strain>
    </source>
</reference>
<proteinExistence type="predicted"/>
<keyword evidence="2" id="KW-0539">Nucleus</keyword>
<accession>A0AAN9VAY3</accession>
<dbReference type="Proteomes" id="UP001320420">
    <property type="component" value="Unassembled WGS sequence"/>
</dbReference>
<evidence type="ECO:0000256" key="2">
    <source>
        <dbReference type="ARBA" id="ARBA00023242"/>
    </source>
</evidence>
<dbReference type="PANTHER" id="PTHR37534:SF43">
    <property type="entry name" value="FINGER DOMAIN PROTEIN, PUTATIVE (AFU_ORTHOLOGUE AFUA_1G01850)-RELATED"/>
    <property type="match status" value="1"/>
</dbReference>
<comment type="subcellular location">
    <subcellularLocation>
        <location evidence="1">Nucleus</location>
    </subcellularLocation>
</comment>
<dbReference type="GO" id="GO:0003700">
    <property type="term" value="F:DNA-binding transcription factor activity"/>
    <property type="evidence" value="ECO:0007669"/>
    <property type="project" value="TreeGrafter"/>
</dbReference>
<dbReference type="PANTHER" id="PTHR37534">
    <property type="entry name" value="TRANSCRIPTIONAL ACTIVATOR PROTEIN UGA3"/>
    <property type="match status" value="1"/>
</dbReference>
<gene>
    <name evidence="3" type="ORF">SLS62_000192</name>
</gene>
<dbReference type="AlphaFoldDB" id="A0AAN9VAY3"/>
<keyword evidence="4" id="KW-1185">Reference proteome</keyword>
<dbReference type="InterPro" id="IPR021858">
    <property type="entry name" value="Fun_TF"/>
</dbReference>
<comment type="caution">
    <text evidence="3">The sequence shown here is derived from an EMBL/GenBank/DDBJ whole genome shotgun (WGS) entry which is preliminary data.</text>
</comment>
<evidence type="ECO:0000313" key="3">
    <source>
        <dbReference type="EMBL" id="KAK7757814.1"/>
    </source>
</evidence>
<protein>
    <submittedName>
        <fullName evidence="3">Uncharacterized protein</fullName>
    </submittedName>
</protein>
<dbReference type="GO" id="GO:0000976">
    <property type="term" value="F:transcription cis-regulatory region binding"/>
    <property type="evidence" value="ECO:0007669"/>
    <property type="project" value="TreeGrafter"/>
</dbReference>
<organism evidence="3 4">
    <name type="scientific">Diatrype stigma</name>
    <dbReference type="NCBI Taxonomy" id="117547"/>
    <lineage>
        <taxon>Eukaryota</taxon>
        <taxon>Fungi</taxon>
        <taxon>Dikarya</taxon>
        <taxon>Ascomycota</taxon>
        <taxon>Pezizomycotina</taxon>
        <taxon>Sordariomycetes</taxon>
        <taxon>Xylariomycetidae</taxon>
        <taxon>Xylariales</taxon>
        <taxon>Diatrypaceae</taxon>
        <taxon>Diatrype</taxon>
    </lineage>
</organism>
<sequence length="407" mass="45576">MAYFHHFLNHTARGMYLSVCSHYTFPADLQAVLVPYDDPHANPFRTILPQMAVKNDNLLALLLAYSASHRARVLNQPEPTIRIACWVDDIFPALRRALADPERNFSDANLATAIMLASLEIISPRVFGYNIPWQRHLSLARELITVRPGGLRRMQLNFRDDQVSSFLWSWAAYLDVIGSLSGGGRAGGSSAWIFAYEYDDIIDGYDEIDCIMGFTTRCIYLLAKIADLASKCDAERIGENQCIRSDWGPSEAVVEQAEKLRADIYDSLGRPPAPCKHIHSKGDLEKWDRVGLTATNEAFHWAALVHLYRRVLGKPTSDETVQGAVQNIISCFNHVQPGGAAESCLLFPLFTAGCDATDKAQRALIDEKFLIAETHGMTQVHNAHRLMQLVWETGRPWETLVSTEFIG</sequence>
<dbReference type="GO" id="GO:0005634">
    <property type="term" value="C:nucleus"/>
    <property type="evidence" value="ECO:0007669"/>
    <property type="project" value="UniProtKB-SubCell"/>
</dbReference>
<dbReference type="GO" id="GO:0045944">
    <property type="term" value="P:positive regulation of transcription by RNA polymerase II"/>
    <property type="evidence" value="ECO:0007669"/>
    <property type="project" value="TreeGrafter"/>
</dbReference>